<dbReference type="Pfam" id="PF09360">
    <property type="entry name" value="zf-CDGSH"/>
    <property type="match status" value="2"/>
</dbReference>
<proteinExistence type="predicted"/>
<evidence type="ECO:0000259" key="1">
    <source>
        <dbReference type="SMART" id="SM00704"/>
    </source>
</evidence>
<dbReference type="InterPro" id="IPR052950">
    <property type="entry name" value="CISD"/>
</dbReference>
<sequence length="96" mass="10031">MAEGEQTGGAAGRKLPAVAQASPYEVTLKAGEKYWWCSCGLSATQPFCDGAHKGTGLKPVMWKAEKDETVWLCGCKATAGAPFCDGSHNRLPADAG</sequence>
<accession>A0A975YJK6</accession>
<dbReference type="RefSeq" id="WP_218285788.1">
    <property type="nucleotide sequence ID" value="NZ_CP076448.1"/>
</dbReference>
<feature type="domain" description="Iron-binding zinc finger CDGSH type" evidence="1">
    <location>
        <begin position="59"/>
        <end position="94"/>
    </location>
</feature>
<dbReference type="SMART" id="SM00704">
    <property type="entry name" value="ZnF_CDGSH"/>
    <property type="match status" value="2"/>
</dbReference>
<dbReference type="AlphaFoldDB" id="A0A975YJK6"/>
<dbReference type="InterPro" id="IPR018967">
    <property type="entry name" value="FeS-contain_CDGSH-typ"/>
</dbReference>
<dbReference type="EMBL" id="CP076448">
    <property type="protein sequence ID" value="QXM24731.1"/>
    <property type="molecule type" value="Genomic_DNA"/>
</dbReference>
<feature type="domain" description="Iron-binding zinc finger CDGSH type" evidence="1">
    <location>
        <begin position="21"/>
        <end position="58"/>
    </location>
</feature>
<dbReference type="KEGG" id="elio:KO353_00070"/>
<gene>
    <name evidence="2" type="ORF">KO353_00070</name>
</gene>
<dbReference type="Proteomes" id="UP000694001">
    <property type="component" value="Chromosome"/>
</dbReference>
<organism evidence="2 3">
    <name type="scientific">Elioraea tepida</name>
    <dbReference type="NCBI Taxonomy" id="2843330"/>
    <lineage>
        <taxon>Bacteria</taxon>
        <taxon>Pseudomonadati</taxon>
        <taxon>Pseudomonadota</taxon>
        <taxon>Alphaproteobacteria</taxon>
        <taxon>Acetobacterales</taxon>
        <taxon>Elioraeaceae</taxon>
        <taxon>Elioraea</taxon>
    </lineage>
</organism>
<dbReference type="GO" id="GO:0051537">
    <property type="term" value="F:2 iron, 2 sulfur cluster binding"/>
    <property type="evidence" value="ECO:0007669"/>
    <property type="project" value="InterPro"/>
</dbReference>
<reference evidence="2" key="1">
    <citation type="submission" date="2021-06" db="EMBL/GenBank/DDBJ databases">
        <title>Elioraea tepida, sp. nov., a moderately thermophilic aerobic anoxygenic phototrophic bacterium isolated from an alkaline siliceous hot spring mat community in Yellowstone National Park, WY, USA.</title>
        <authorList>
            <person name="Saini M.K."/>
            <person name="Yoshida S."/>
            <person name="Sebastian A."/>
            <person name="Hirose S."/>
            <person name="Hara E."/>
            <person name="Tamaki H."/>
            <person name="Soulier N.T."/>
            <person name="Albert I."/>
            <person name="Hanada S."/>
            <person name="Bryant D.A."/>
            <person name="Tank M."/>
        </authorList>
    </citation>
    <scope>NUCLEOTIDE SEQUENCE</scope>
    <source>
        <strain evidence="2">MS-P2</strain>
    </source>
</reference>
<protein>
    <submittedName>
        <fullName evidence="2">CDGSH iron-sulfur domain-containing protein</fullName>
    </submittedName>
</protein>
<name>A0A975YJK6_9PROT</name>
<evidence type="ECO:0000313" key="2">
    <source>
        <dbReference type="EMBL" id="QXM24731.1"/>
    </source>
</evidence>
<dbReference type="PANTHER" id="PTHR46491">
    <property type="entry name" value="CDGSH IRON SULFUR DOMAIN PROTEIN HOMOLOG"/>
    <property type="match status" value="1"/>
</dbReference>
<keyword evidence="3" id="KW-1185">Reference proteome</keyword>
<dbReference type="PANTHER" id="PTHR46491:SF3">
    <property type="entry name" value="CDGSH IRON-SULFUR DOMAIN-CONTAINING PROTEIN 3, MITOCHONDRIAL"/>
    <property type="match status" value="1"/>
</dbReference>
<evidence type="ECO:0000313" key="3">
    <source>
        <dbReference type="Proteomes" id="UP000694001"/>
    </source>
</evidence>